<dbReference type="InterPro" id="IPR017853">
    <property type="entry name" value="GH"/>
</dbReference>
<dbReference type="Gene3D" id="3.20.20.80">
    <property type="entry name" value="Glycosidases"/>
    <property type="match status" value="1"/>
</dbReference>
<dbReference type="Pfam" id="PF00232">
    <property type="entry name" value="Glyco_hydro_1"/>
    <property type="match status" value="1"/>
</dbReference>
<dbReference type="PROSITE" id="PS00653">
    <property type="entry name" value="GLYCOSYL_HYDROL_F1_2"/>
    <property type="match status" value="1"/>
</dbReference>
<dbReference type="GO" id="GO:0008422">
    <property type="term" value="F:beta-glucosidase activity"/>
    <property type="evidence" value="ECO:0007669"/>
    <property type="project" value="UniProtKB-ARBA"/>
</dbReference>
<evidence type="ECO:0008006" key="8">
    <source>
        <dbReference type="Google" id="ProtNLM"/>
    </source>
</evidence>
<proteinExistence type="evidence at transcript level"/>
<keyword evidence="3 6" id="KW-0326">Glycosidase</keyword>
<comment type="similarity">
    <text evidence="1 5">Belongs to the glycosyl hydrolase 1 family.</text>
</comment>
<dbReference type="AlphaFoldDB" id="A9NVG8"/>
<evidence type="ECO:0000256" key="1">
    <source>
        <dbReference type="ARBA" id="ARBA00010838"/>
    </source>
</evidence>
<evidence type="ECO:0000256" key="6">
    <source>
        <dbReference type="RuleBase" id="RU004468"/>
    </source>
</evidence>
<name>A9NVG8_PICSI</name>
<evidence type="ECO:0000256" key="3">
    <source>
        <dbReference type="ARBA" id="ARBA00023295"/>
    </source>
</evidence>
<dbReference type="InterPro" id="IPR033132">
    <property type="entry name" value="GH_1_N_CS"/>
</dbReference>
<dbReference type="PANTHER" id="PTHR10353:SF137">
    <property type="entry name" value="MYROSINASE 3-RELATED"/>
    <property type="match status" value="1"/>
</dbReference>
<evidence type="ECO:0000256" key="4">
    <source>
        <dbReference type="PROSITE-ProRule" id="PRU10055"/>
    </source>
</evidence>
<dbReference type="FunFam" id="3.20.20.80:FF:000020">
    <property type="entry name" value="Beta-glucosidase 12"/>
    <property type="match status" value="1"/>
</dbReference>
<dbReference type="CAZy" id="GH1">
    <property type="family name" value="Glycoside Hydrolase Family 1"/>
</dbReference>
<dbReference type="GO" id="GO:0005975">
    <property type="term" value="P:carbohydrate metabolic process"/>
    <property type="evidence" value="ECO:0007669"/>
    <property type="project" value="InterPro"/>
</dbReference>
<dbReference type="EMBL" id="EF085322">
    <property type="protein sequence ID" value="ABK24629.1"/>
    <property type="molecule type" value="mRNA"/>
</dbReference>
<sequence>MEEVNGDKAVRRSDFPPGFMFGIATSAYQCEGAAKEGGKGPSIWDSFSRTPGKILDGSNGDVAVDQYHRYKEDVKLMKDMGVDTYRFSISWPRIFPKGKGEINEEGVTYYNNLINELLQNGIQASVTLFHWDTPQSLEDEYGGFLSPYIVTDFTAYAEACFRLFGDRVKQWITFNEPFMYCNLGYDLGVLAPGLYGFQSPAADEMYTAGHYMLLAHAAAVEAYRSKYKLEQKGSIGLTLVCNWIYPYSTSQEDQDAAQRAVDFMLGWFIDPVTSGDYPFTMRDRLGDRLLKFTEQQSQQLKGSFDFLGMNYYTSQYAINCLDPTNVNSVWNRDCGANLVSERSGVPIGLKASFWLYVYAPGLRDLLIYVKQRYNNPTIFITENGVNDFPVENSNPSLDEALNDTWRINYCSEHLRYILQAIREGSDVRGFFAWSLMDNFEWGFGYTSRFGFIYIDYKDGLKRYPKASAHWYKKFLLE</sequence>
<dbReference type="InterPro" id="IPR018120">
    <property type="entry name" value="Glyco_hydro_1_AS"/>
</dbReference>
<dbReference type="PRINTS" id="PR00131">
    <property type="entry name" value="GLHYDRLASE1"/>
</dbReference>
<dbReference type="PANTHER" id="PTHR10353">
    <property type="entry name" value="GLYCOSYL HYDROLASE"/>
    <property type="match status" value="1"/>
</dbReference>
<protein>
    <recommendedName>
        <fullName evidence="8">Beta-glucosidase</fullName>
    </recommendedName>
</protein>
<keyword evidence="2 6" id="KW-0378">Hydrolase</keyword>
<dbReference type="InterPro" id="IPR001360">
    <property type="entry name" value="Glyco_hydro_1"/>
</dbReference>
<organism evidence="7">
    <name type="scientific">Picea sitchensis</name>
    <name type="common">Sitka spruce</name>
    <name type="synonym">Pinus sitchensis</name>
    <dbReference type="NCBI Taxonomy" id="3332"/>
    <lineage>
        <taxon>Eukaryota</taxon>
        <taxon>Viridiplantae</taxon>
        <taxon>Streptophyta</taxon>
        <taxon>Embryophyta</taxon>
        <taxon>Tracheophyta</taxon>
        <taxon>Spermatophyta</taxon>
        <taxon>Pinopsida</taxon>
        <taxon>Pinidae</taxon>
        <taxon>Conifers I</taxon>
        <taxon>Pinales</taxon>
        <taxon>Pinaceae</taxon>
        <taxon>Picea</taxon>
    </lineage>
</organism>
<reference evidence="7" key="1">
    <citation type="journal article" date="2008" name="BMC Genomics">
        <title>A conifer genomics resource of 200,000 spruce (Picea spp.) ESTs and 6,464 high-quality, sequence-finished full-length cDNAs for Sitka spruce (Picea sitchensis).</title>
        <authorList>
            <person name="Ralph S.G."/>
            <person name="Chun H.J."/>
            <person name="Kolosova N."/>
            <person name="Cooper D."/>
            <person name="Oddy C."/>
            <person name="Ritland C.E."/>
            <person name="Kirkpatrick R."/>
            <person name="Moore R."/>
            <person name="Barber S."/>
            <person name="Holt R.A."/>
            <person name="Jones S.J."/>
            <person name="Marra M.A."/>
            <person name="Douglas C.J."/>
            <person name="Ritland K."/>
            <person name="Bohlmann J."/>
        </authorList>
    </citation>
    <scope>NUCLEOTIDE SEQUENCE</scope>
    <source>
        <tissue evidence="7">Green portion of the leader tissue</tissue>
    </source>
</reference>
<evidence type="ECO:0000313" key="7">
    <source>
        <dbReference type="EMBL" id="ABK24629.1"/>
    </source>
</evidence>
<dbReference type="PROSITE" id="PS00572">
    <property type="entry name" value="GLYCOSYL_HYDROL_F1_1"/>
    <property type="match status" value="1"/>
</dbReference>
<feature type="active site" description="Nucleophile" evidence="4">
    <location>
        <position position="382"/>
    </location>
</feature>
<evidence type="ECO:0000256" key="5">
    <source>
        <dbReference type="RuleBase" id="RU003690"/>
    </source>
</evidence>
<dbReference type="SUPFAM" id="SSF51445">
    <property type="entry name" value="(Trans)glycosidases"/>
    <property type="match status" value="1"/>
</dbReference>
<accession>A9NVG8</accession>
<dbReference type="OMA" id="IHRPLDW"/>
<evidence type="ECO:0000256" key="2">
    <source>
        <dbReference type="ARBA" id="ARBA00022801"/>
    </source>
</evidence>